<dbReference type="GO" id="GO:0000976">
    <property type="term" value="F:transcription cis-regulatory region binding"/>
    <property type="evidence" value="ECO:0007669"/>
    <property type="project" value="TreeGrafter"/>
</dbReference>
<dbReference type="PANTHER" id="PTHR30055:SF238">
    <property type="entry name" value="MYCOFACTOCIN BIOSYNTHESIS TRANSCRIPTIONAL REGULATOR MFTR-RELATED"/>
    <property type="match status" value="1"/>
</dbReference>
<evidence type="ECO:0000256" key="3">
    <source>
        <dbReference type="ARBA" id="ARBA00023163"/>
    </source>
</evidence>
<dbReference type="Pfam" id="PF17754">
    <property type="entry name" value="TetR_C_14"/>
    <property type="match status" value="1"/>
</dbReference>
<dbReference type="AlphaFoldDB" id="A0A1E7KH53"/>
<dbReference type="GO" id="GO:0003700">
    <property type="term" value="F:DNA-binding transcription factor activity"/>
    <property type="evidence" value="ECO:0007669"/>
    <property type="project" value="TreeGrafter"/>
</dbReference>
<dbReference type="Gene3D" id="1.10.10.60">
    <property type="entry name" value="Homeodomain-like"/>
    <property type="match status" value="1"/>
</dbReference>
<evidence type="ECO:0000256" key="1">
    <source>
        <dbReference type="ARBA" id="ARBA00023015"/>
    </source>
</evidence>
<dbReference type="InterPro" id="IPR041347">
    <property type="entry name" value="MftR_C"/>
</dbReference>
<feature type="region of interest" description="Disordered" evidence="5">
    <location>
        <begin position="1"/>
        <end position="26"/>
    </location>
</feature>
<sequence>MNAGDAGEDRAGSGSGLRERKKRETRTALSWAAIRLTVERGLANVRTEDIAAEAGVSPRTFNNYFSGKAEAVAARQIERGRQIAEELRARPESEPLWEAVTNAVLERFALGLPTDAGKAPDEHWTAGVRVMLGEPALQGEFFKAAGVTKAELTRAVAERTGTDAGREMYPELVAAAVTGAVTVVSERYVAADPPVPFEELLRDAFGQLAAGLPEPRRKKGRGSSA</sequence>
<gene>
    <name evidence="7" type="ORF">AN218_32725</name>
</gene>
<dbReference type="Proteomes" id="UP000176005">
    <property type="component" value="Unassembled WGS sequence"/>
</dbReference>
<keyword evidence="1" id="KW-0805">Transcription regulation</keyword>
<evidence type="ECO:0000256" key="5">
    <source>
        <dbReference type="SAM" id="MobiDB-lite"/>
    </source>
</evidence>
<dbReference type="InterPro" id="IPR050109">
    <property type="entry name" value="HTH-type_TetR-like_transc_reg"/>
</dbReference>
<keyword evidence="3" id="KW-0804">Transcription</keyword>
<name>A0A1E7KH53_9ACTN</name>
<dbReference type="PANTHER" id="PTHR30055">
    <property type="entry name" value="HTH-TYPE TRANSCRIPTIONAL REGULATOR RUTR"/>
    <property type="match status" value="1"/>
</dbReference>
<reference evidence="7 8" key="1">
    <citation type="journal article" date="2016" name="Front. Microbiol.">
        <title>Comparative Genomics Analysis of Streptomyces Species Reveals Their Adaptation to the Marine Environment and Their Diversity at the Genomic Level.</title>
        <authorList>
            <person name="Tian X."/>
            <person name="Zhang Z."/>
            <person name="Yang T."/>
            <person name="Chen M."/>
            <person name="Li J."/>
            <person name="Chen F."/>
            <person name="Yang J."/>
            <person name="Li W."/>
            <person name="Zhang B."/>
            <person name="Zhang Z."/>
            <person name="Wu J."/>
            <person name="Zhang C."/>
            <person name="Long L."/>
            <person name="Xiao J."/>
        </authorList>
    </citation>
    <scope>NUCLEOTIDE SEQUENCE [LARGE SCALE GENOMIC DNA]</scope>
    <source>
        <strain evidence="7 8">SCSIO 10429</strain>
    </source>
</reference>
<evidence type="ECO:0000259" key="6">
    <source>
        <dbReference type="PROSITE" id="PS50977"/>
    </source>
</evidence>
<dbReference type="Gene3D" id="1.10.357.10">
    <property type="entry name" value="Tetracycline Repressor, domain 2"/>
    <property type="match status" value="1"/>
</dbReference>
<evidence type="ECO:0000313" key="8">
    <source>
        <dbReference type="Proteomes" id="UP000176005"/>
    </source>
</evidence>
<keyword evidence="8" id="KW-1185">Reference proteome</keyword>
<comment type="caution">
    <text evidence="7">The sequence shown here is derived from an EMBL/GenBank/DDBJ whole genome shotgun (WGS) entry which is preliminary data.</text>
</comment>
<evidence type="ECO:0000313" key="7">
    <source>
        <dbReference type="EMBL" id="OEV03174.1"/>
    </source>
</evidence>
<feature type="domain" description="HTH tetR-type" evidence="6">
    <location>
        <begin position="23"/>
        <end position="83"/>
    </location>
</feature>
<proteinExistence type="predicted"/>
<dbReference type="RefSeq" id="WP_070020658.1">
    <property type="nucleotide sequence ID" value="NZ_LJGW01000713.1"/>
</dbReference>
<protein>
    <submittedName>
        <fullName evidence="7">TetR family transcriptional regulator</fullName>
    </submittedName>
</protein>
<organism evidence="7 8">
    <name type="scientific">Streptomyces nanshensis</name>
    <dbReference type="NCBI Taxonomy" id="518642"/>
    <lineage>
        <taxon>Bacteria</taxon>
        <taxon>Bacillati</taxon>
        <taxon>Actinomycetota</taxon>
        <taxon>Actinomycetes</taxon>
        <taxon>Kitasatosporales</taxon>
        <taxon>Streptomycetaceae</taxon>
        <taxon>Streptomyces</taxon>
    </lineage>
</organism>
<evidence type="ECO:0000256" key="2">
    <source>
        <dbReference type="ARBA" id="ARBA00023125"/>
    </source>
</evidence>
<dbReference type="InterPro" id="IPR001647">
    <property type="entry name" value="HTH_TetR"/>
</dbReference>
<dbReference type="EMBL" id="LJGW01000713">
    <property type="protein sequence ID" value="OEV03174.1"/>
    <property type="molecule type" value="Genomic_DNA"/>
</dbReference>
<dbReference type="SUPFAM" id="SSF46689">
    <property type="entry name" value="Homeodomain-like"/>
    <property type="match status" value="1"/>
</dbReference>
<dbReference type="Pfam" id="PF00440">
    <property type="entry name" value="TetR_N"/>
    <property type="match status" value="1"/>
</dbReference>
<dbReference type="PATRIC" id="fig|518642.10.peg.236"/>
<accession>A0A1E7KH53</accession>
<feature type="DNA-binding region" description="H-T-H motif" evidence="4">
    <location>
        <begin position="46"/>
        <end position="65"/>
    </location>
</feature>
<evidence type="ECO:0000256" key="4">
    <source>
        <dbReference type="PROSITE-ProRule" id="PRU00335"/>
    </source>
</evidence>
<dbReference type="PROSITE" id="PS50977">
    <property type="entry name" value="HTH_TETR_2"/>
    <property type="match status" value="1"/>
</dbReference>
<dbReference type="InterPro" id="IPR009057">
    <property type="entry name" value="Homeodomain-like_sf"/>
</dbReference>
<keyword evidence="2 4" id="KW-0238">DNA-binding</keyword>